<dbReference type="CTD" id="20201655"/>
<evidence type="ECO:0000313" key="2">
    <source>
        <dbReference type="EnsemblMetazoa" id="HelroP166821"/>
    </source>
</evidence>
<keyword evidence="3" id="KW-1185">Reference proteome</keyword>
<proteinExistence type="predicted"/>
<sequence>MSYQLSTTVTDVVKAVREWMTANKLKLNINKTQYMWLGTPHKLLQVDGFKDPVTNLGVAMDPDLSMKSHTSKEAILNFHVFYVSGIAGQIKSSLGKKYWQFVKELDKEVFCTKFQKIGNEKLKAGIFDGPNIRMLMKDNEFIKIMNELELNA</sequence>
<dbReference type="Proteomes" id="UP000015101">
    <property type="component" value="Unassembled WGS sequence"/>
</dbReference>
<reference evidence="2" key="3">
    <citation type="submission" date="2015-06" db="UniProtKB">
        <authorList>
            <consortium name="EnsemblMetazoa"/>
        </authorList>
    </citation>
    <scope>IDENTIFICATION</scope>
</reference>
<dbReference type="OrthoDB" id="5947836at2759"/>
<dbReference type="EnsemblMetazoa" id="HelroT166821">
    <property type="protein sequence ID" value="HelroP166821"/>
    <property type="gene ID" value="HelroG166821"/>
</dbReference>
<name>T1EYK5_HELRO</name>
<reference evidence="1 3" key="2">
    <citation type="journal article" date="2013" name="Nature">
        <title>Insights into bilaterian evolution from three spiralian genomes.</title>
        <authorList>
            <person name="Simakov O."/>
            <person name="Marletaz F."/>
            <person name="Cho S.J."/>
            <person name="Edsinger-Gonzales E."/>
            <person name="Havlak P."/>
            <person name="Hellsten U."/>
            <person name="Kuo D.H."/>
            <person name="Larsson T."/>
            <person name="Lv J."/>
            <person name="Arendt D."/>
            <person name="Savage R."/>
            <person name="Osoegawa K."/>
            <person name="de Jong P."/>
            <person name="Grimwood J."/>
            <person name="Chapman J.A."/>
            <person name="Shapiro H."/>
            <person name="Aerts A."/>
            <person name="Otillar R.P."/>
            <person name="Terry A.Y."/>
            <person name="Boore J.L."/>
            <person name="Grigoriev I.V."/>
            <person name="Lindberg D.R."/>
            <person name="Seaver E.C."/>
            <person name="Weisblat D.A."/>
            <person name="Putnam N.H."/>
            <person name="Rokhsar D.S."/>
        </authorList>
    </citation>
    <scope>NUCLEOTIDE SEQUENCE</scope>
</reference>
<organism evidence="2 3">
    <name type="scientific">Helobdella robusta</name>
    <name type="common">Californian leech</name>
    <dbReference type="NCBI Taxonomy" id="6412"/>
    <lineage>
        <taxon>Eukaryota</taxon>
        <taxon>Metazoa</taxon>
        <taxon>Spiralia</taxon>
        <taxon>Lophotrochozoa</taxon>
        <taxon>Annelida</taxon>
        <taxon>Clitellata</taxon>
        <taxon>Hirudinea</taxon>
        <taxon>Rhynchobdellida</taxon>
        <taxon>Glossiphoniidae</taxon>
        <taxon>Helobdella</taxon>
    </lineage>
</organism>
<dbReference type="InParanoid" id="T1EYK5"/>
<evidence type="ECO:0008006" key="4">
    <source>
        <dbReference type="Google" id="ProtNLM"/>
    </source>
</evidence>
<dbReference type="KEGG" id="hro:HELRODRAFT_166821"/>
<dbReference type="HOGENOM" id="CLU_1724279_0_0_1"/>
<protein>
    <recommendedName>
        <fullName evidence="4">Reverse transcriptase domain-containing protein</fullName>
    </recommendedName>
</protein>
<gene>
    <name evidence="2" type="primary">20201655</name>
    <name evidence="1" type="ORF">HELRODRAFT_166821</name>
</gene>
<evidence type="ECO:0000313" key="1">
    <source>
        <dbReference type="EMBL" id="ESO11779.1"/>
    </source>
</evidence>
<dbReference type="EMBL" id="KB095812">
    <property type="protein sequence ID" value="ESO11779.1"/>
    <property type="molecule type" value="Genomic_DNA"/>
</dbReference>
<dbReference type="EMBL" id="AMQM01002574">
    <property type="status" value="NOT_ANNOTATED_CDS"/>
    <property type="molecule type" value="Genomic_DNA"/>
</dbReference>
<evidence type="ECO:0000313" key="3">
    <source>
        <dbReference type="Proteomes" id="UP000015101"/>
    </source>
</evidence>
<accession>T1EYK5</accession>
<dbReference type="GeneID" id="20201655"/>
<dbReference type="RefSeq" id="XP_009010267.1">
    <property type="nucleotide sequence ID" value="XM_009012019.1"/>
</dbReference>
<reference evidence="3" key="1">
    <citation type="submission" date="2012-12" db="EMBL/GenBank/DDBJ databases">
        <authorList>
            <person name="Hellsten U."/>
            <person name="Grimwood J."/>
            <person name="Chapman J.A."/>
            <person name="Shapiro H."/>
            <person name="Aerts A."/>
            <person name="Otillar R.P."/>
            <person name="Terry A.Y."/>
            <person name="Boore J.L."/>
            <person name="Simakov O."/>
            <person name="Marletaz F."/>
            <person name="Cho S.-J."/>
            <person name="Edsinger-Gonzales E."/>
            <person name="Havlak P."/>
            <person name="Kuo D.-H."/>
            <person name="Larsson T."/>
            <person name="Lv J."/>
            <person name="Arendt D."/>
            <person name="Savage R."/>
            <person name="Osoegawa K."/>
            <person name="de Jong P."/>
            <person name="Lindberg D.R."/>
            <person name="Seaver E.C."/>
            <person name="Weisblat D.A."/>
            <person name="Putnam N.H."/>
            <person name="Grigoriev I.V."/>
            <person name="Rokhsar D.S."/>
        </authorList>
    </citation>
    <scope>NUCLEOTIDE SEQUENCE</scope>
</reference>
<dbReference type="AlphaFoldDB" id="T1EYK5"/>